<accession>A0A268P280</accession>
<sequence length="98" mass="11717">MKSNLEAYRIMNDIYRLLRQEVGSPTSTFREVVDFAIVKLRGRMEDKELSRLWHIVYLRQDMMNFETISRSQVEYLKAVRKALMKALKKQDDDNEICV</sequence>
<name>A0A268P280_SHOCL</name>
<dbReference type="Proteomes" id="UP000216207">
    <property type="component" value="Unassembled WGS sequence"/>
</dbReference>
<reference evidence="1 2" key="1">
    <citation type="submission" date="2017-07" db="EMBL/GenBank/DDBJ databases">
        <title>Isolation and whole genome analysis of endospore-forming bacteria from heroin.</title>
        <authorList>
            <person name="Kalinowski J."/>
            <person name="Ahrens B."/>
            <person name="Al-Dilaimi A."/>
            <person name="Winkler A."/>
            <person name="Wibberg D."/>
            <person name="Schleenbecker U."/>
            <person name="Ruckert C."/>
            <person name="Wolfel R."/>
            <person name="Grass G."/>
        </authorList>
    </citation>
    <scope>NUCLEOTIDE SEQUENCE [LARGE SCALE GENOMIC DNA]</scope>
    <source>
        <strain evidence="1 2">7539</strain>
    </source>
</reference>
<evidence type="ECO:0000313" key="2">
    <source>
        <dbReference type="Proteomes" id="UP000216207"/>
    </source>
</evidence>
<dbReference type="AlphaFoldDB" id="A0A268P280"/>
<comment type="caution">
    <text evidence="1">The sequence shown here is derived from an EMBL/GenBank/DDBJ whole genome shotgun (WGS) entry which is preliminary data.</text>
</comment>
<protein>
    <submittedName>
        <fullName evidence="1">Uncharacterized protein</fullName>
    </submittedName>
</protein>
<dbReference type="RefSeq" id="WP_035203234.1">
    <property type="nucleotide sequence ID" value="NZ_BOQS01000001.1"/>
</dbReference>
<proteinExistence type="predicted"/>
<organism evidence="1 2">
    <name type="scientific">Shouchella clausii</name>
    <name type="common">Alkalihalobacillus clausii</name>
    <dbReference type="NCBI Taxonomy" id="79880"/>
    <lineage>
        <taxon>Bacteria</taxon>
        <taxon>Bacillati</taxon>
        <taxon>Bacillota</taxon>
        <taxon>Bacilli</taxon>
        <taxon>Bacillales</taxon>
        <taxon>Bacillaceae</taxon>
        <taxon>Shouchella</taxon>
    </lineage>
</organism>
<dbReference type="EMBL" id="NPCC01000009">
    <property type="protein sequence ID" value="PAE89425.1"/>
    <property type="molecule type" value="Genomic_DNA"/>
</dbReference>
<evidence type="ECO:0000313" key="1">
    <source>
        <dbReference type="EMBL" id="PAE89425.1"/>
    </source>
</evidence>
<gene>
    <name evidence="1" type="ORF">CHH72_09060</name>
</gene>